<feature type="region of interest" description="Disordered" evidence="1">
    <location>
        <begin position="54"/>
        <end position="94"/>
    </location>
</feature>
<protein>
    <submittedName>
        <fullName evidence="2">Uncharacterized protein</fullName>
    </submittedName>
</protein>
<keyword evidence="3" id="KW-1185">Reference proteome</keyword>
<evidence type="ECO:0000313" key="2">
    <source>
        <dbReference type="EMBL" id="CAC5420429.1"/>
    </source>
</evidence>
<dbReference type="EMBL" id="CACVKT020009135">
    <property type="protein sequence ID" value="CAC5420429.1"/>
    <property type="molecule type" value="Genomic_DNA"/>
</dbReference>
<evidence type="ECO:0000256" key="1">
    <source>
        <dbReference type="SAM" id="MobiDB-lite"/>
    </source>
</evidence>
<evidence type="ECO:0000313" key="3">
    <source>
        <dbReference type="Proteomes" id="UP000507470"/>
    </source>
</evidence>
<sequence>MNQKMQKTTNACCEEEGKELIKVVAKGSGDVAKRYLCVLSKVTGKRYLNNQSLWEPTKEKKRDDTNSKMEKTEDHSPFVIGKGTEQTAHKGETMGKVQNPLIEYYTTPCHFKDVKEDAVYTAVYTMQTRESPNQKYKPDSLYICEDDDIMQTRENLKKEPDS</sequence>
<feature type="compositionally biased region" description="Basic and acidic residues" evidence="1">
    <location>
        <begin position="56"/>
        <end position="76"/>
    </location>
</feature>
<gene>
    <name evidence="2" type="ORF">MCOR_52650</name>
</gene>
<accession>A0A6J8EIC7</accession>
<reference evidence="2 3" key="1">
    <citation type="submission" date="2020-06" db="EMBL/GenBank/DDBJ databases">
        <authorList>
            <person name="Li R."/>
            <person name="Bekaert M."/>
        </authorList>
    </citation>
    <scope>NUCLEOTIDE SEQUENCE [LARGE SCALE GENOMIC DNA]</scope>
    <source>
        <strain evidence="3">wild</strain>
    </source>
</reference>
<proteinExistence type="predicted"/>
<dbReference type="Proteomes" id="UP000507470">
    <property type="component" value="Unassembled WGS sequence"/>
</dbReference>
<organism evidence="2 3">
    <name type="scientific">Mytilus coruscus</name>
    <name type="common">Sea mussel</name>
    <dbReference type="NCBI Taxonomy" id="42192"/>
    <lineage>
        <taxon>Eukaryota</taxon>
        <taxon>Metazoa</taxon>
        <taxon>Spiralia</taxon>
        <taxon>Lophotrochozoa</taxon>
        <taxon>Mollusca</taxon>
        <taxon>Bivalvia</taxon>
        <taxon>Autobranchia</taxon>
        <taxon>Pteriomorphia</taxon>
        <taxon>Mytilida</taxon>
        <taxon>Mytiloidea</taxon>
        <taxon>Mytilidae</taxon>
        <taxon>Mytilinae</taxon>
        <taxon>Mytilus</taxon>
    </lineage>
</organism>
<name>A0A6J8EIC7_MYTCO</name>
<dbReference type="AlphaFoldDB" id="A0A6J8EIC7"/>